<dbReference type="InterPro" id="IPR050155">
    <property type="entry name" value="HAD-like_hydrolase_sf"/>
</dbReference>
<sequence>MKKNLVVIFDFDGTIADTVSFIKTIMNKLSDDFDFQKIKDVDLEELKNKETREVFKSLGVSLIKLPFVLKKVRNVLHEEIEKIKPIEGIEKALLEIKKENHQLGILTSSPSKTVEKFLKINNLNFFDFIYSEGDIFNKAKKLNNLLKEKKFNPQYVFYVGDETRDIEAAKEAGVKTIAVSWGFNSEEILKKQNPNYLVKKPEELIALLNDF</sequence>
<dbReference type="Gene3D" id="3.40.50.1000">
    <property type="entry name" value="HAD superfamily/HAD-like"/>
    <property type="match status" value="1"/>
</dbReference>
<dbReference type="SUPFAM" id="SSF56784">
    <property type="entry name" value="HAD-like"/>
    <property type="match status" value="1"/>
</dbReference>
<dbReference type="AlphaFoldDB" id="A0A2G9YZ39"/>
<dbReference type="GO" id="GO:0005829">
    <property type="term" value="C:cytosol"/>
    <property type="evidence" value="ECO:0007669"/>
    <property type="project" value="TreeGrafter"/>
</dbReference>
<accession>A0A2G9YZ39</accession>
<name>A0A2G9YZ39_9BACT</name>
<dbReference type="PANTHER" id="PTHR43434">
    <property type="entry name" value="PHOSPHOGLYCOLATE PHOSPHATASE"/>
    <property type="match status" value="1"/>
</dbReference>
<dbReference type="GO" id="GO:0006281">
    <property type="term" value="P:DNA repair"/>
    <property type="evidence" value="ECO:0007669"/>
    <property type="project" value="TreeGrafter"/>
</dbReference>
<proteinExistence type="predicted"/>
<protein>
    <submittedName>
        <fullName evidence="1">Carotenoid oxygenase</fullName>
    </submittedName>
</protein>
<dbReference type="InterPro" id="IPR006439">
    <property type="entry name" value="HAD-SF_hydro_IA"/>
</dbReference>
<dbReference type="Pfam" id="PF13419">
    <property type="entry name" value="HAD_2"/>
    <property type="match status" value="1"/>
</dbReference>
<dbReference type="Gene3D" id="1.10.150.240">
    <property type="entry name" value="Putative phosphatase, domain 2"/>
    <property type="match status" value="1"/>
</dbReference>
<dbReference type="NCBIfam" id="TIGR01549">
    <property type="entry name" value="HAD-SF-IA-v1"/>
    <property type="match status" value="1"/>
</dbReference>
<dbReference type="PANTHER" id="PTHR43434:SF13">
    <property type="entry name" value="PHOSPHOGLYCOLATE PHOSPHATASE"/>
    <property type="match status" value="1"/>
</dbReference>
<evidence type="ECO:0000313" key="1">
    <source>
        <dbReference type="EMBL" id="PIP24524.1"/>
    </source>
</evidence>
<dbReference type="InterPro" id="IPR041492">
    <property type="entry name" value="HAD_2"/>
</dbReference>
<dbReference type="Proteomes" id="UP000229952">
    <property type="component" value="Unassembled WGS sequence"/>
</dbReference>
<dbReference type="GO" id="GO:0008967">
    <property type="term" value="F:phosphoglycolate phosphatase activity"/>
    <property type="evidence" value="ECO:0007669"/>
    <property type="project" value="TreeGrafter"/>
</dbReference>
<gene>
    <name evidence="1" type="ORF">COX35_00220</name>
</gene>
<organism evidence="1 2">
    <name type="scientific">Candidatus Nealsonbacteria bacterium CG23_combo_of_CG06-09_8_20_14_all_37_18</name>
    <dbReference type="NCBI Taxonomy" id="1974720"/>
    <lineage>
        <taxon>Bacteria</taxon>
        <taxon>Candidatus Nealsoniibacteriota</taxon>
    </lineage>
</organism>
<dbReference type="InterPro" id="IPR023198">
    <property type="entry name" value="PGP-like_dom2"/>
</dbReference>
<dbReference type="InterPro" id="IPR036412">
    <property type="entry name" value="HAD-like_sf"/>
</dbReference>
<dbReference type="EMBL" id="PCRQ01000010">
    <property type="protein sequence ID" value="PIP24524.1"/>
    <property type="molecule type" value="Genomic_DNA"/>
</dbReference>
<reference evidence="1 2" key="1">
    <citation type="submission" date="2017-09" db="EMBL/GenBank/DDBJ databases">
        <title>Depth-based differentiation of microbial function through sediment-hosted aquifers and enrichment of novel symbionts in the deep terrestrial subsurface.</title>
        <authorList>
            <person name="Probst A.J."/>
            <person name="Ladd B."/>
            <person name="Jarett J.K."/>
            <person name="Geller-Mcgrath D.E."/>
            <person name="Sieber C.M."/>
            <person name="Emerson J.B."/>
            <person name="Anantharaman K."/>
            <person name="Thomas B.C."/>
            <person name="Malmstrom R."/>
            <person name="Stieglmeier M."/>
            <person name="Klingl A."/>
            <person name="Woyke T."/>
            <person name="Ryan C.M."/>
            <person name="Banfield J.F."/>
        </authorList>
    </citation>
    <scope>NUCLEOTIDE SEQUENCE [LARGE SCALE GENOMIC DNA]</scope>
    <source>
        <strain evidence="1">CG23_combo_of_CG06-09_8_20_14_all_37_18</strain>
    </source>
</reference>
<evidence type="ECO:0000313" key="2">
    <source>
        <dbReference type="Proteomes" id="UP000229952"/>
    </source>
</evidence>
<comment type="caution">
    <text evidence="1">The sequence shown here is derived from an EMBL/GenBank/DDBJ whole genome shotgun (WGS) entry which is preliminary data.</text>
</comment>
<dbReference type="InterPro" id="IPR023214">
    <property type="entry name" value="HAD_sf"/>
</dbReference>